<dbReference type="Pfam" id="PF14525">
    <property type="entry name" value="AraC_binding_2"/>
    <property type="match status" value="1"/>
</dbReference>
<evidence type="ECO:0000313" key="4">
    <source>
        <dbReference type="Proteomes" id="UP000199155"/>
    </source>
</evidence>
<protein>
    <submittedName>
        <fullName evidence="3">AraC-binding-like domain-containing protein</fullName>
    </submittedName>
</protein>
<feature type="domain" description="Transcription regulator HTH AraC- type ligand binding" evidence="2">
    <location>
        <begin position="23"/>
        <end position="203"/>
    </location>
</feature>
<accession>A0A1G9CJ47</accession>
<proteinExistence type="predicted"/>
<evidence type="ECO:0000313" key="3">
    <source>
        <dbReference type="EMBL" id="SDK51514.1"/>
    </source>
</evidence>
<feature type="compositionally biased region" description="Low complexity" evidence="1">
    <location>
        <begin position="275"/>
        <end position="288"/>
    </location>
</feature>
<keyword evidence="4" id="KW-1185">Reference proteome</keyword>
<dbReference type="EMBL" id="FNFF01000008">
    <property type="protein sequence ID" value="SDK51514.1"/>
    <property type="molecule type" value="Genomic_DNA"/>
</dbReference>
<dbReference type="STRING" id="417292.SAMN05421806_108153"/>
<dbReference type="InterPro" id="IPR035418">
    <property type="entry name" value="AraC-bd_2"/>
</dbReference>
<dbReference type="AlphaFoldDB" id="A0A1G9CJ47"/>
<evidence type="ECO:0000259" key="2">
    <source>
        <dbReference type="Pfam" id="PF14525"/>
    </source>
</evidence>
<name>A0A1G9CJ47_9ACTN</name>
<dbReference type="Proteomes" id="UP000199155">
    <property type="component" value="Unassembled WGS sequence"/>
</dbReference>
<reference evidence="3 4" key="1">
    <citation type="submission" date="2016-10" db="EMBL/GenBank/DDBJ databases">
        <authorList>
            <person name="de Groot N.N."/>
        </authorList>
    </citation>
    <scope>NUCLEOTIDE SEQUENCE [LARGE SCALE GENOMIC DNA]</scope>
    <source>
        <strain evidence="3 4">CGMCC 4.5727</strain>
    </source>
</reference>
<evidence type="ECO:0000256" key="1">
    <source>
        <dbReference type="SAM" id="MobiDB-lite"/>
    </source>
</evidence>
<sequence length="296" mass="31818">MPGEPGGDTAPRVIMRTRQVDEARGTIADAYYTNSIELLEKPTEFDAGLDIAQLGQVTSGLLHFGTDVRMSFGELGAYHVDLPLSGHLDWTQEACGEGSADAAEAVVFDPVGDVTLDRLSGDCRVLAVKFDQEALQQHLEKLLGRTVPRPLRLGGPLDVSSGVGRDWARLARWLQTGAHDGSGLFRHPLMARQIEELLFTGLLLAADHPYREETARARRAVAAQGPEARHRGGPGAPRASVHRHRAGTDRPAQPAPAAGDLPRAPRPFTDGVRTAGPPGARPSRAAAGRARRGRRR</sequence>
<gene>
    <name evidence="3" type="ORF">SAMN05421806_108153</name>
</gene>
<organism evidence="3 4">
    <name type="scientific">Streptomyces indicus</name>
    <dbReference type="NCBI Taxonomy" id="417292"/>
    <lineage>
        <taxon>Bacteria</taxon>
        <taxon>Bacillati</taxon>
        <taxon>Actinomycetota</taxon>
        <taxon>Actinomycetes</taxon>
        <taxon>Kitasatosporales</taxon>
        <taxon>Streptomycetaceae</taxon>
        <taxon>Streptomyces</taxon>
    </lineage>
</organism>
<feature type="region of interest" description="Disordered" evidence="1">
    <location>
        <begin position="215"/>
        <end position="296"/>
    </location>
</feature>